<feature type="chain" id="PRO_5017943993" description="DUF5105 domain-containing protein" evidence="1">
    <location>
        <begin position="24"/>
        <end position="189"/>
    </location>
</feature>
<name>A0A3N0AG49_9ACTN</name>
<sequence>MKKKNLFAMLLAAAALACGLMLAACSSEPGPEEDVKAEIASQFDAIKNLDQESIDQLAADVSAANDLEAYGIDGVAYVTSMLSGFDYEIKDVVIDESGENATATVALTCKSFSDAGARATELSEELAASGAMVDMTMDEMNKKIGSIMVQAMDETATKTTDCTFEYGLVEGTWTAKDGTDQQVYAAFFG</sequence>
<evidence type="ECO:0008006" key="4">
    <source>
        <dbReference type="Google" id="ProtNLM"/>
    </source>
</evidence>
<dbReference type="RefSeq" id="WP_123197812.1">
    <property type="nucleotide sequence ID" value="NZ_QICB01000002.1"/>
</dbReference>
<evidence type="ECO:0000256" key="1">
    <source>
        <dbReference type="SAM" id="SignalP"/>
    </source>
</evidence>
<gene>
    <name evidence="2" type="ORF">DMP07_03785</name>
</gene>
<evidence type="ECO:0000313" key="3">
    <source>
        <dbReference type="Proteomes" id="UP000267368"/>
    </source>
</evidence>
<dbReference type="EMBL" id="QICB01000002">
    <property type="protein sequence ID" value="RNL20711.1"/>
    <property type="molecule type" value="Genomic_DNA"/>
</dbReference>
<dbReference type="Proteomes" id="UP000267368">
    <property type="component" value="Unassembled WGS sequence"/>
</dbReference>
<accession>A0A3N0AG49</accession>
<organism evidence="2 3">
    <name type="scientific">Slackia faecicanis</name>
    <dbReference type="NCBI Taxonomy" id="255723"/>
    <lineage>
        <taxon>Bacteria</taxon>
        <taxon>Bacillati</taxon>
        <taxon>Actinomycetota</taxon>
        <taxon>Coriobacteriia</taxon>
        <taxon>Eggerthellales</taxon>
        <taxon>Eggerthellaceae</taxon>
        <taxon>Slackia</taxon>
    </lineage>
</organism>
<comment type="caution">
    <text evidence="2">The sequence shown here is derived from an EMBL/GenBank/DDBJ whole genome shotgun (WGS) entry which is preliminary data.</text>
</comment>
<evidence type="ECO:0000313" key="2">
    <source>
        <dbReference type="EMBL" id="RNL20711.1"/>
    </source>
</evidence>
<dbReference type="AlphaFoldDB" id="A0A3N0AG49"/>
<keyword evidence="1" id="KW-0732">Signal</keyword>
<protein>
    <recommendedName>
        <fullName evidence="4">DUF5105 domain-containing protein</fullName>
    </recommendedName>
</protein>
<dbReference type="OrthoDB" id="3182075at2"/>
<keyword evidence="3" id="KW-1185">Reference proteome</keyword>
<dbReference type="PROSITE" id="PS51257">
    <property type="entry name" value="PROKAR_LIPOPROTEIN"/>
    <property type="match status" value="1"/>
</dbReference>
<feature type="signal peptide" evidence="1">
    <location>
        <begin position="1"/>
        <end position="23"/>
    </location>
</feature>
<reference evidence="3" key="1">
    <citation type="submission" date="2018-05" db="EMBL/GenBank/DDBJ databases">
        <title>Genome Sequencing of selected type strains of the family Eggerthellaceae.</title>
        <authorList>
            <person name="Danylec N."/>
            <person name="Stoll D.A."/>
            <person name="Doetsch A."/>
            <person name="Huch M."/>
        </authorList>
    </citation>
    <scope>NUCLEOTIDE SEQUENCE [LARGE SCALE GENOMIC DNA]</scope>
    <source>
        <strain evidence="3">DSM 17537</strain>
    </source>
</reference>
<proteinExistence type="predicted"/>